<keyword evidence="2" id="KW-1185">Reference proteome</keyword>
<accession>A0A8J2JNQ8</accession>
<dbReference type="AlphaFoldDB" id="A0A8J2JNQ8"/>
<organism evidence="1 2">
    <name type="scientific">Allacma fusca</name>
    <dbReference type="NCBI Taxonomy" id="39272"/>
    <lineage>
        <taxon>Eukaryota</taxon>
        <taxon>Metazoa</taxon>
        <taxon>Ecdysozoa</taxon>
        <taxon>Arthropoda</taxon>
        <taxon>Hexapoda</taxon>
        <taxon>Collembola</taxon>
        <taxon>Symphypleona</taxon>
        <taxon>Sminthuridae</taxon>
        <taxon>Allacma</taxon>
    </lineage>
</organism>
<comment type="caution">
    <text evidence="1">The sequence shown here is derived from an EMBL/GenBank/DDBJ whole genome shotgun (WGS) entry which is preliminary data.</text>
</comment>
<name>A0A8J2JNQ8_9HEXA</name>
<dbReference type="Proteomes" id="UP000708208">
    <property type="component" value="Unassembled WGS sequence"/>
</dbReference>
<feature type="non-terminal residue" evidence="1">
    <location>
        <position position="1"/>
    </location>
</feature>
<reference evidence="1" key="1">
    <citation type="submission" date="2021-06" db="EMBL/GenBank/DDBJ databases">
        <authorList>
            <person name="Hodson N. C."/>
            <person name="Mongue J. A."/>
            <person name="Jaron S. K."/>
        </authorList>
    </citation>
    <scope>NUCLEOTIDE SEQUENCE</scope>
</reference>
<sequence>MDSLEIVPQYPCLLSFPKLTKLEVHLKHDGYLCNG</sequence>
<proteinExistence type="predicted"/>
<gene>
    <name evidence="1" type="ORF">AFUS01_LOCUS7443</name>
</gene>
<evidence type="ECO:0000313" key="2">
    <source>
        <dbReference type="Proteomes" id="UP000708208"/>
    </source>
</evidence>
<protein>
    <submittedName>
        <fullName evidence="1">Uncharacterized protein</fullName>
    </submittedName>
</protein>
<dbReference type="EMBL" id="CAJVCH010050395">
    <property type="protein sequence ID" value="CAG7718019.1"/>
    <property type="molecule type" value="Genomic_DNA"/>
</dbReference>
<evidence type="ECO:0000313" key="1">
    <source>
        <dbReference type="EMBL" id="CAG7718019.1"/>
    </source>
</evidence>